<dbReference type="GO" id="GO:0012505">
    <property type="term" value="C:endomembrane system"/>
    <property type="evidence" value="ECO:0007669"/>
    <property type="project" value="UniProtKB-SubCell"/>
</dbReference>
<evidence type="ECO:0000256" key="5">
    <source>
        <dbReference type="ARBA" id="ARBA00023136"/>
    </source>
</evidence>
<dbReference type="Pfam" id="PF13379">
    <property type="entry name" value="NMT1_2"/>
    <property type="match status" value="1"/>
</dbReference>
<dbReference type="PANTHER" id="PTHR30024">
    <property type="entry name" value="ALIPHATIC SULFONATES-BINDING PROTEIN-RELATED"/>
    <property type="match status" value="1"/>
</dbReference>
<keyword evidence="5" id="KW-0472">Membrane</keyword>
<comment type="caution">
    <text evidence="6">The sequence shown here is derived from an EMBL/GenBank/DDBJ whole genome shotgun (WGS) entry which is preliminary data.</text>
</comment>
<evidence type="ECO:0000313" key="7">
    <source>
        <dbReference type="Proteomes" id="UP000307790"/>
    </source>
</evidence>
<dbReference type="AlphaFoldDB" id="A0A5R9IFQ7"/>
<accession>A0A5R9IFQ7</accession>
<dbReference type="Gene3D" id="3.40.190.10">
    <property type="entry name" value="Periplasmic binding protein-like II"/>
    <property type="match status" value="2"/>
</dbReference>
<proteinExistence type="predicted"/>
<gene>
    <name evidence="6" type="ORF">FE810_11695</name>
</gene>
<comment type="subcellular location">
    <subcellularLocation>
        <location evidence="1">Endomembrane system</location>
    </subcellularLocation>
</comment>
<dbReference type="InterPro" id="IPR044527">
    <property type="entry name" value="NrtA/CpmA_ABC-bd_dom"/>
</dbReference>
<keyword evidence="4" id="KW-0997">Cell inner membrane</keyword>
<sequence length="357" mass="39608">MEKRSLKVGFMPLTDSAPLVVAKEYGFFERYGLDVTLEQQNSWATMRDKVCAGLLDGAQMLAPMPIASSLGLDGQRIPMITPFVLSRNGNAITLSQKWYKHLDEHRLGEGQPISATAIASIVNKKIANGEKLRFATVFPYSCHYYQLLDWLSAGGIDLSHIELLIIPPGNMIAALKSGEIDGFCVGGPWNAFAVRAQLGFTAATSSDIWMDFPEKVLAVLASWQMQNPNTCKALVQALNDACHWLESIPNRFEAAQLLSGSQYLNMDLNIIAPSLLGSCLTYKDLPPRQINTYNQFADSESASLNCPSIDDGRWLLEVMQKSGHLDNPSHALLQLPHIYRQDLFRQYFTANQDVAPR</sequence>
<reference evidence="6 7" key="1">
    <citation type="submission" date="2019-05" db="EMBL/GenBank/DDBJ databases">
        <title>Genome sequences of Thalassotalea litorea 1K03283.</title>
        <authorList>
            <person name="Zhang D."/>
        </authorList>
    </citation>
    <scope>NUCLEOTIDE SEQUENCE [LARGE SCALE GENOMIC DNA]</scope>
    <source>
        <strain evidence="6 7">MCCC 1K03283</strain>
    </source>
</reference>
<dbReference type="SUPFAM" id="SSF53850">
    <property type="entry name" value="Periplasmic binding protein-like II"/>
    <property type="match status" value="1"/>
</dbReference>
<name>A0A5R9IFQ7_9GAMM</name>
<evidence type="ECO:0000256" key="1">
    <source>
        <dbReference type="ARBA" id="ARBA00004308"/>
    </source>
</evidence>
<dbReference type="OrthoDB" id="9815454at2"/>
<keyword evidence="3" id="KW-1003">Cell membrane</keyword>
<keyword evidence="2" id="KW-0813">Transport</keyword>
<dbReference type="EMBL" id="VCBC01000011">
    <property type="protein sequence ID" value="TLU64370.1"/>
    <property type="molecule type" value="Genomic_DNA"/>
</dbReference>
<evidence type="ECO:0000256" key="2">
    <source>
        <dbReference type="ARBA" id="ARBA00022448"/>
    </source>
</evidence>
<dbReference type="PANTHER" id="PTHR30024:SF43">
    <property type="entry name" value="BLL4572 PROTEIN"/>
    <property type="match status" value="1"/>
</dbReference>
<evidence type="ECO:0000256" key="4">
    <source>
        <dbReference type="ARBA" id="ARBA00022519"/>
    </source>
</evidence>
<keyword evidence="7" id="KW-1185">Reference proteome</keyword>
<organism evidence="6 7">
    <name type="scientific">Thalassotalea litorea</name>
    <dbReference type="NCBI Taxonomy" id="2020715"/>
    <lineage>
        <taxon>Bacteria</taxon>
        <taxon>Pseudomonadati</taxon>
        <taxon>Pseudomonadota</taxon>
        <taxon>Gammaproteobacteria</taxon>
        <taxon>Alteromonadales</taxon>
        <taxon>Colwelliaceae</taxon>
        <taxon>Thalassotalea</taxon>
    </lineage>
</organism>
<dbReference type="Proteomes" id="UP000307790">
    <property type="component" value="Unassembled WGS sequence"/>
</dbReference>
<dbReference type="CDD" id="cd13553">
    <property type="entry name" value="PBP2_NrtA_CpmA_like"/>
    <property type="match status" value="1"/>
</dbReference>
<evidence type="ECO:0000256" key="3">
    <source>
        <dbReference type="ARBA" id="ARBA00022475"/>
    </source>
</evidence>
<protein>
    <submittedName>
        <fullName evidence="6">ABC transporter substrate-binding protein</fullName>
    </submittedName>
</protein>
<evidence type="ECO:0000313" key="6">
    <source>
        <dbReference type="EMBL" id="TLU64370.1"/>
    </source>
</evidence>